<organism evidence="8 9">
    <name type="scientific">Guyparkeria halophila</name>
    <dbReference type="NCBI Taxonomy" id="47960"/>
    <lineage>
        <taxon>Bacteria</taxon>
        <taxon>Pseudomonadati</taxon>
        <taxon>Pseudomonadota</taxon>
        <taxon>Gammaproteobacteria</taxon>
        <taxon>Chromatiales</taxon>
        <taxon>Thioalkalibacteraceae</taxon>
        <taxon>Guyparkeria</taxon>
    </lineage>
</organism>
<dbReference type="GO" id="GO:0003680">
    <property type="term" value="F:minor groove of adenine-thymine-rich DNA binding"/>
    <property type="evidence" value="ECO:0007669"/>
    <property type="project" value="TreeGrafter"/>
</dbReference>
<dbReference type="InterPro" id="IPR037150">
    <property type="entry name" value="H-NS_C_dom_sf"/>
</dbReference>
<evidence type="ECO:0000256" key="2">
    <source>
        <dbReference type="ARBA" id="ARBA00010610"/>
    </source>
</evidence>
<dbReference type="Gene3D" id="4.10.430.10">
    <property type="entry name" value="Histone-like protein H-NS, C-terminal domain"/>
    <property type="match status" value="1"/>
</dbReference>
<evidence type="ECO:0000259" key="7">
    <source>
        <dbReference type="SMART" id="SM00528"/>
    </source>
</evidence>
<dbReference type="GO" id="GO:0001217">
    <property type="term" value="F:DNA-binding transcription repressor activity"/>
    <property type="evidence" value="ECO:0007669"/>
    <property type="project" value="TreeGrafter"/>
</dbReference>
<dbReference type="InterPro" id="IPR027444">
    <property type="entry name" value="H-NS_C_dom"/>
</dbReference>
<dbReference type="GO" id="GO:0003681">
    <property type="term" value="F:bent DNA binding"/>
    <property type="evidence" value="ECO:0007669"/>
    <property type="project" value="TreeGrafter"/>
</dbReference>
<evidence type="ECO:0000256" key="4">
    <source>
        <dbReference type="ARBA" id="ARBA00023125"/>
    </source>
</evidence>
<evidence type="ECO:0000256" key="5">
    <source>
        <dbReference type="SAM" id="Coils"/>
    </source>
</evidence>
<keyword evidence="3" id="KW-0963">Cytoplasm</keyword>
<sequence>MSQFDVKNLSADELKKLVNDAEQALRERSKQRVMELRREAEALANELNTTVADIFGLEKGSKQAGKKLPAKYMNPANPSQTWSGRGKRPNWLVDELNKGKKLEDFRI</sequence>
<comment type="similarity">
    <text evidence="2">Belongs to the histone-like protein H-NS family.</text>
</comment>
<dbReference type="PANTHER" id="PTHR38097:SF2">
    <property type="entry name" value="DNA-BINDING PROTEIN STPA"/>
    <property type="match status" value="1"/>
</dbReference>
<proteinExistence type="inferred from homology"/>
<dbReference type="GO" id="GO:0009295">
    <property type="term" value="C:nucleoid"/>
    <property type="evidence" value="ECO:0007669"/>
    <property type="project" value="UniProtKB-SubCell"/>
</dbReference>
<feature type="region of interest" description="Disordered" evidence="6">
    <location>
        <begin position="68"/>
        <end position="88"/>
    </location>
</feature>
<protein>
    <submittedName>
        <fullName evidence="8">H-NS histone family protein</fullName>
    </submittedName>
</protein>
<dbReference type="GO" id="GO:0000976">
    <property type="term" value="F:transcription cis-regulatory region binding"/>
    <property type="evidence" value="ECO:0007669"/>
    <property type="project" value="TreeGrafter"/>
</dbReference>
<comment type="subcellular location">
    <subcellularLocation>
        <location evidence="1">Cytoplasm</location>
        <location evidence="1">Nucleoid</location>
    </subcellularLocation>
</comment>
<keyword evidence="9" id="KW-1185">Reference proteome</keyword>
<feature type="coiled-coil region" evidence="5">
    <location>
        <begin position="7"/>
        <end position="53"/>
    </location>
</feature>
<dbReference type="EMBL" id="CP046415">
    <property type="protein sequence ID" value="QGT79060.1"/>
    <property type="molecule type" value="Genomic_DNA"/>
</dbReference>
<dbReference type="SUPFAM" id="SSF81273">
    <property type="entry name" value="H-NS histone-like proteins"/>
    <property type="match status" value="1"/>
</dbReference>
<evidence type="ECO:0000256" key="3">
    <source>
        <dbReference type="ARBA" id="ARBA00022490"/>
    </source>
</evidence>
<evidence type="ECO:0000256" key="6">
    <source>
        <dbReference type="SAM" id="MobiDB-lite"/>
    </source>
</evidence>
<dbReference type="AlphaFoldDB" id="A0A6I6D035"/>
<dbReference type="SMART" id="SM00528">
    <property type="entry name" value="HNS"/>
    <property type="match status" value="1"/>
</dbReference>
<gene>
    <name evidence="8" type="ORF">GM160_09255</name>
</gene>
<evidence type="ECO:0000313" key="9">
    <source>
        <dbReference type="Proteomes" id="UP000427716"/>
    </source>
</evidence>
<keyword evidence="4" id="KW-0238">DNA-binding</keyword>
<dbReference type="KEGG" id="ghl:GM160_09255"/>
<dbReference type="Pfam" id="PF00816">
    <property type="entry name" value="Histone_HNS"/>
    <property type="match status" value="1"/>
</dbReference>
<dbReference type="GO" id="GO:0005829">
    <property type="term" value="C:cytosol"/>
    <property type="evidence" value="ECO:0007669"/>
    <property type="project" value="TreeGrafter"/>
</dbReference>
<reference evidence="8 9" key="1">
    <citation type="submission" date="2019-11" db="EMBL/GenBank/DDBJ databases">
        <authorList>
            <person name="Zhang J."/>
            <person name="Sun C."/>
        </authorList>
    </citation>
    <scope>NUCLEOTIDE SEQUENCE [LARGE SCALE GENOMIC DNA]</scope>
    <source>
        <strain evidence="9">sp2</strain>
    </source>
</reference>
<keyword evidence="5" id="KW-0175">Coiled coil</keyword>
<accession>A0A6I6D035</accession>
<dbReference type="Proteomes" id="UP000427716">
    <property type="component" value="Chromosome"/>
</dbReference>
<feature type="domain" description="DNA-binding protein H-NS-like C-terminal" evidence="7">
    <location>
        <begin position="62"/>
        <end position="107"/>
    </location>
</feature>
<dbReference type="GO" id="GO:0032993">
    <property type="term" value="C:protein-DNA complex"/>
    <property type="evidence" value="ECO:0007669"/>
    <property type="project" value="TreeGrafter"/>
</dbReference>
<dbReference type="RefSeq" id="WP_156574744.1">
    <property type="nucleotide sequence ID" value="NZ_CP046415.1"/>
</dbReference>
<dbReference type="PANTHER" id="PTHR38097">
    <property type="match status" value="1"/>
</dbReference>
<name>A0A6I6D035_9GAMM</name>
<evidence type="ECO:0000256" key="1">
    <source>
        <dbReference type="ARBA" id="ARBA00004453"/>
    </source>
</evidence>
<evidence type="ECO:0000313" key="8">
    <source>
        <dbReference type="EMBL" id="QGT79060.1"/>
    </source>
</evidence>